<dbReference type="Gene3D" id="1.20.120.1490">
    <property type="match status" value="1"/>
</dbReference>
<evidence type="ECO:0000256" key="2">
    <source>
        <dbReference type="ARBA" id="ARBA00008441"/>
    </source>
</evidence>
<evidence type="ECO:0000256" key="1">
    <source>
        <dbReference type="ARBA" id="ARBA00004418"/>
    </source>
</evidence>
<name>A0ABX7Q5H8_9BACT</name>
<evidence type="ECO:0000313" key="6">
    <source>
        <dbReference type="EMBL" id="QSV46708.1"/>
    </source>
</evidence>
<evidence type="ECO:0000313" key="7">
    <source>
        <dbReference type="Proteomes" id="UP000663651"/>
    </source>
</evidence>
<dbReference type="RefSeq" id="WP_207164487.1">
    <property type="nucleotide sequence ID" value="NZ_CP071382.1"/>
</dbReference>
<gene>
    <name evidence="6" type="ORF">JZM60_05390</name>
</gene>
<keyword evidence="4" id="KW-0574">Periplasm</keyword>
<proteinExistence type="inferred from homology"/>
<evidence type="ECO:0000256" key="4">
    <source>
        <dbReference type="ARBA" id="ARBA00022764"/>
    </source>
</evidence>
<dbReference type="PANTHER" id="PTHR38102:SF1">
    <property type="entry name" value="PERIPLASMIC CHAPERONE SPY"/>
    <property type="match status" value="1"/>
</dbReference>
<protein>
    <submittedName>
        <fullName evidence="6">Spy/CpxP family protein refolding chaperone</fullName>
    </submittedName>
</protein>
<dbReference type="InterPro" id="IPR012899">
    <property type="entry name" value="LTXXQ"/>
</dbReference>
<evidence type="ECO:0000256" key="5">
    <source>
        <dbReference type="SAM" id="SignalP"/>
    </source>
</evidence>
<feature type="signal peptide" evidence="5">
    <location>
        <begin position="1"/>
        <end position="23"/>
    </location>
</feature>
<comment type="subcellular location">
    <subcellularLocation>
        <location evidence="1">Periplasm</location>
    </subcellularLocation>
</comment>
<keyword evidence="3 5" id="KW-0732">Signal</keyword>
<reference evidence="6 7" key="1">
    <citation type="submission" date="2021-03" db="EMBL/GenBank/DDBJ databases">
        <title>Geobacter metallireducens gen. nov. sp. nov., a microorganism capable of coupling the complete oxidation of organic compounds to the reduction of iron and other metals.</title>
        <authorList>
            <person name="Li Y."/>
        </authorList>
    </citation>
    <scope>NUCLEOTIDE SEQUENCE [LARGE SCALE GENOMIC DNA]</scope>
    <source>
        <strain evidence="6 7">Jerry-YX</strain>
    </source>
</reference>
<comment type="similarity">
    <text evidence="2">Belongs to the CpxP/Spy family.</text>
</comment>
<dbReference type="Pfam" id="PF07813">
    <property type="entry name" value="LTXXQ"/>
    <property type="match status" value="1"/>
</dbReference>
<dbReference type="EMBL" id="CP071382">
    <property type="protein sequence ID" value="QSV46708.1"/>
    <property type="molecule type" value="Genomic_DNA"/>
</dbReference>
<organism evidence="6 7">
    <name type="scientific">Geobacter benzoatilyticus</name>
    <dbReference type="NCBI Taxonomy" id="2815309"/>
    <lineage>
        <taxon>Bacteria</taxon>
        <taxon>Pseudomonadati</taxon>
        <taxon>Thermodesulfobacteriota</taxon>
        <taxon>Desulfuromonadia</taxon>
        <taxon>Geobacterales</taxon>
        <taxon>Geobacteraceae</taxon>
        <taxon>Geobacter</taxon>
    </lineage>
</organism>
<dbReference type="InterPro" id="IPR052211">
    <property type="entry name" value="Cpx_auxiliary_protein"/>
</dbReference>
<dbReference type="CDD" id="cd09916">
    <property type="entry name" value="CpxP_like"/>
    <property type="match status" value="1"/>
</dbReference>
<sequence length="153" mass="15975">MTGKLIAAVALAASMAGAGTVLAGHGPGFPPPGMDGGAGGGVLRMAAALKLTDAQKSRIKTVLDDEREEAGPLLDTMREKRKLLQAAADATTFDEAAVRSIAVAQARAETELIVSRTRTQSRINAILTAEQRELLKNLRPVPDKRPLPPDAGD</sequence>
<keyword evidence="7" id="KW-1185">Reference proteome</keyword>
<accession>A0ABX7Q5H8</accession>
<dbReference type="PANTHER" id="PTHR38102">
    <property type="entry name" value="PERIPLASMIC CHAPERONE SPY"/>
    <property type="match status" value="1"/>
</dbReference>
<dbReference type="Proteomes" id="UP000663651">
    <property type="component" value="Chromosome"/>
</dbReference>
<evidence type="ECO:0000256" key="3">
    <source>
        <dbReference type="ARBA" id="ARBA00022729"/>
    </source>
</evidence>
<feature type="chain" id="PRO_5046719801" evidence="5">
    <location>
        <begin position="24"/>
        <end position="153"/>
    </location>
</feature>